<sequence length="87" mass="9942">MSRLSQFYRPAAAQPPCSSLEQNQFATCLFCDERFTLPSEEGNILKHLFVTHHFIIAEGHVISNLKKERKKFCASVFKLGLNLIASW</sequence>
<keyword evidence="2" id="KW-1185">Reference proteome</keyword>
<name>A0A9P0ADV7_BEMTA</name>
<dbReference type="Proteomes" id="UP001152759">
    <property type="component" value="Chromosome 5"/>
</dbReference>
<dbReference type="AlphaFoldDB" id="A0A9P0ADV7"/>
<evidence type="ECO:0000313" key="1">
    <source>
        <dbReference type="EMBL" id="CAH0389642.1"/>
    </source>
</evidence>
<protein>
    <submittedName>
        <fullName evidence="1">Uncharacterized protein</fullName>
    </submittedName>
</protein>
<dbReference type="EMBL" id="OU963866">
    <property type="protein sequence ID" value="CAH0389642.1"/>
    <property type="molecule type" value="Genomic_DNA"/>
</dbReference>
<organism evidence="1 2">
    <name type="scientific">Bemisia tabaci</name>
    <name type="common">Sweetpotato whitefly</name>
    <name type="synonym">Aleurodes tabaci</name>
    <dbReference type="NCBI Taxonomy" id="7038"/>
    <lineage>
        <taxon>Eukaryota</taxon>
        <taxon>Metazoa</taxon>
        <taxon>Ecdysozoa</taxon>
        <taxon>Arthropoda</taxon>
        <taxon>Hexapoda</taxon>
        <taxon>Insecta</taxon>
        <taxon>Pterygota</taxon>
        <taxon>Neoptera</taxon>
        <taxon>Paraneoptera</taxon>
        <taxon>Hemiptera</taxon>
        <taxon>Sternorrhyncha</taxon>
        <taxon>Aleyrodoidea</taxon>
        <taxon>Aleyrodidae</taxon>
        <taxon>Aleyrodinae</taxon>
        <taxon>Bemisia</taxon>
    </lineage>
</organism>
<gene>
    <name evidence="1" type="ORF">BEMITA_LOCUS8451</name>
</gene>
<proteinExistence type="predicted"/>
<accession>A0A9P0ADV7</accession>
<evidence type="ECO:0000313" key="2">
    <source>
        <dbReference type="Proteomes" id="UP001152759"/>
    </source>
</evidence>
<reference evidence="1" key="1">
    <citation type="submission" date="2021-12" db="EMBL/GenBank/DDBJ databases">
        <authorList>
            <person name="King R."/>
        </authorList>
    </citation>
    <scope>NUCLEOTIDE SEQUENCE</scope>
</reference>